<gene>
    <name evidence="2" type="ORF">SNA_04845</name>
</gene>
<protein>
    <submittedName>
        <fullName evidence="2">Uncharacterized protein</fullName>
    </submittedName>
</protein>
<sequence>MTNLISRTRNRLQALFVPQGHHRAKSPARPPRPVRPASPARSAAASCTRRPGPYAADVPIDGDATAMVRPYLLPFTVEAAR</sequence>
<evidence type="ECO:0000313" key="3">
    <source>
        <dbReference type="Proteomes" id="UP000032458"/>
    </source>
</evidence>
<dbReference type="RefSeq" id="WP_030072122.1">
    <property type="nucleotide sequence ID" value="NZ_JRKI01000006.1"/>
</dbReference>
<dbReference type="EMBL" id="JRKI01000006">
    <property type="protein sequence ID" value="KIZ19049.1"/>
    <property type="molecule type" value="Genomic_DNA"/>
</dbReference>
<accession>A0A0D7CS22</accession>
<name>A0A0D7CS22_9ACTN</name>
<dbReference type="PATRIC" id="fig|1240678.4.peg.1023"/>
<organism evidence="2 3">
    <name type="scientific">Streptomyces natalensis ATCC 27448</name>
    <dbReference type="NCBI Taxonomy" id="1240678"/>
    <lineage>
        <taxon>Bacteria</taxon>
        <taxon>Bacillati</taxon>
        <taxon>Actinomycetota</taxon>
        <taxon>Actinomycetes</taxon>
        <taxon>Kitasatosporales</taxon>
        <taxon>Streptomycetaceae</taxon>
        <taxon>Streptomyces</taxon>
    </lineage>
</organism>
<feature type="region of interest" description="Disordered" evidence="1">
    <location>
        <begin position="1"/>
        <end position="56"/>
    </location>
</feature>
<comment type="caution">
    <text evidence="2">The sequence shown here is derived from an EMBL/GenBank/DDBJ whole genome shotgun (WGS) entry which is preliminary data.</text>
</comment>
<reference evidence="2 3" key="1">
    <citation type="submission" date="2014-09" db="EMBL/GenBank/DDBJ databases">
        <title>Draft genome sequence of Streptomyces natalensis ATCC 27448, producer of the antifungal pimaricin.</title>
        <authorList>
            <person name="Mendes M.V."/>
            <person name="Beites T."/>
            <person name="Pires S."/>
            <person name="Santos C.L."/>
            <person name="Moradas-Ferreira P."/>
        </authorList>
    </citation>
    <scope>NUCLEOTIDE SEQUENCE [LARGE SCALE GENOMIC DNA]</scope>
    <source>
        <strain evidence="2 3">ATCC 27448</strain>
    </source>
</reference>
<feature type="compositionally biased region" description="Low complexity" evidence="1">
    <location>
        <begin position="37"/>
        <end position="51"/>
    </location>
</feature>
<proteinExistence type="predicted"/>
<evidence type="ECO:0000313" key="2">
    <source>
        <dbReference type="EMBL" id="KIZ19049.1"/>
    </source>
</evidence>
<dbReference type="Proteomes" id="UP000032458">
    <property type="component" value="Unassembled WGS sequence"/>
</dbReference>
<keyword evidence="3" id="KW-1185">Reference proteome</keyword>
<evidence type="ECO:0000256" key="1">
    <source>
        <dbReference type="SAM" id="MobiDB-lite"/>
    </source>
</evidence>
<dbReference type="AlphaFoldDB" id="A0A0D7CS22"/>